<feature type="compositionally biased region" description="Polar residues" evidence="2">
    <location>
        <begin position="1"/>
        <end position="15"/>
    </location>
</feature>
<feature type="compositionally biased region" description="Basic residues" evidence="2">
    <location>
        <begin position="36"/>
        <end position="54"/>
    </location>
</feature>
<dbReference type="FunFam" id="3.90.70.80:FF:000009">
    <property type="entry name" value="OTU domain-containing protein 3"/>
    <property type="match status" value="1"/>
</dbReference>
<organism evidence="4 5">
    <name type="scientific">Punica granatum</name>
    <name type="common">Pomegranate</name>
    <dbReference type="NCBI Taxonomy" id="22663"/>
    <lineage>
        <taxon>Eukaryota</taxon>
        <taxon>Viridiplantae</taxon>
        <taxon>Streptophyta</taxon>
        <taxon>Embryophyta</taxon>
        <taxon>Tracheophyta</taxon>
        <taxon>Spermatophyta</taxon>
        <taxon>Magnoliopsida</taxon>
        <taxon>eudicotyledons</taxon>
        <taxon>Gunneridae</taxon>
        <taxon>Pentapetalae</taxon>
        <taxon>rosids</taxon>
        <taxon>malvids</taxon>
        <taxon>Myrtales</taxon>
        <taxon>Lythraceae</taxon>
        <taxon>Punica</taxon>
    </lineage>
</organism>
<reference evidence="7" key="4">
    <citation type="submission" date="2025-04" db="UniProtKB">
        <authorList>
            <consortium name="RefSeq"/>
        </authorList>
    </citation>
    <scope>IDENTIFICATION</scope>
    <source>
        <tissue evidence="7">Leaf</tissue>
    </source>
</reference>
<evidence type="ECO:0000313" key="4">
    <source>
        <dbReference type="EMBL" id="OWM66280.1"/>
    </source>
</evidence>
<comment type="similarity">
    <text evidence="1">Belongs to the peptidase C85 family.</text>
</comment>
<feature type="region of interest" description="Disordered" evidence="2">
    <location>
        <begin position="373"/>
        <end position="414"/>
    </location>
</feature>
<dbReference type="SUPFAM" id="SSF54001">
    <property type="entry name" value="Cysteine proteinases"/>
    <property type="match status" value="1"/>
</dbReference>
<dbReference type="CDD" id="cd14279">
    <property type="entry name" value="CUE"/>
    <property type="match status" value="1"/>
</dbReference>
<dbReference type="EMBL" id="MTKT01005554">
    <property type="protein sequence ID" value="OWM66280.1"/>
    <property type="molecule type" value="Genomic_DNA"/>
</dbReference>
<feature type="compositionally biased region" description="Polar residues" evidence="2">
    <location>
        <begin position="287"/>
        <end position="297"/>
    </location>
</feature>
<dbReference type="PROSITE" id="PS50802">
    <property type="entry name" value="OTU"/>
    <property type="match status" value="1"/>
</dbReference>
<keyword evidence="6" id="KW-1185">Reference proteome</keyword>
<evidence type="ECO:0000256" key="1">
    <source>
        <dbReference type="ARBA" id="ARBA00010407"/>
    </source>
</evidence>
<dbReference type="GO" id="GO:0016579">
    <property type="term" value="P:protein deubiquitination"/>
    <property type="evidence" value="ECO:0007669"/>
    <property type="project" value="TreeGrafter"/>
</dbReference>
<evidence type="ECO:0000313" key="5">
    <source>
        <dbReference type="Proteomes" id="UP000197138"/>
    </source>
</evidence>
<dbReference type="OrthoDB" id="415023at2759"/>
<feature type="compositionally biased region" description="Low complexity" evidence="2">
    <location>
        <begin position="213"/>
        <end position="225"/>
    </location>
</feature>
<protein>
    <submittedName>
        <fullName evidence="7">OVARIAN TUMOR DOMAIN-containing deubiquitinating enzyme 7 isoform X1</fullName>
    </submittedName>
</protein>
<dbReference type="PANTHER" id="PTHR12419:SF7">
    <property type="entry name" value="OTU DOMAIN-CONTAINING PROTEIN 3"/>
    <property type="match status" value="1"/>
</dbReference>
<reference evidence="6" key="3">
    <citation type="journal article" date="2020" name="Plant Biotechnol. J.">
        <title>The pomegranate (Punica granatum L.) draft genome dissects genetic divergence between soft- and hard-seeded cultivars.</title>
        <authorList>
            <person name="Luo X."/>
            <person name="Li H."/>
            <person name="Wu Z."/>
            <person name="Yao W."/>
            <person name="Zhao P."/>
            <person name="Cao D."/>
            <person name="Yu H."/>
            <person name="Li K."/>
            <person name="Poudel K."/>
            <person name="Zhao D."/>
            <person name="Zhang F."/>
            <person name="Xia X."/>
            <person name="Chen L."/>
            <person name="Wang Q."/>
            <person name="Jing D."/>
            <person name="Cao S."/>
        </authorList>
    </citation>
    <scope>NUCLEOTIDE SEQUENCE [LARGE SCALE GENOMIC DNA]</scope>
</reference>
<evidence type="ECO:0000259" key="3">
    <source>
        <dbReference type="PROSITE" id="PS50802"/>
    </source>
</evidence>
<dbReference type="CDD" id="cd22771">
    <property type="entry name" value="OTU_plant_OTU7-like"/>
    <property type="match status" value="1"/>
</dbReference>
<dbReference type="Pfam" id="PF02810">
    <property type="entry name" value="SEC-C"/>
    <property type="match status" value="1"/>
</dbReference>
<dbReference type="InterPro" id="IPR003323">
    <property type="entry name" value="OTU_dom"/>
</dbReference>
<reference evidence="4" key="2">
    <citation type="submission" date="2017-06" db="EMBL/GenBank/DDBJ databases">
        <title>The pomegranate genome and the genomics of punicalagin biosynthesis.</title>
        <authorList>
            <person name="Xu C."/>
        </authorList>
    </citation>
    <scope>NUCLEOTIDE SEQUENCE [LARGE SCALE GENOMIC DNA]</scope>
    <source>
        <tissue evidence="4">Fresh leaf</tissue>
    </source>
</reference>
<dbReference type="RefSeq" id="XP_031386809.1">
    <property type="nucleotide sequence ID" value="XM_031530949.1"/>
</dbReference>
<sequence>MLVRITTSSLSLSENYQRKRQQPFHSSHSVPAMVQAKHHKSKPGKQPHQAKKHGKQADMTQFRAQVDALGLKIVQVTADGNCFFRALADQLEGNEDEHGKYRSMVVQYILKNREMFEPFIEDEVPFEEYCQTMENDGTWAGHMELQAASLVTRSNICIHRSMSPRWYIRNFEKPGSRMIHLSYHDEEHYNSVRLREDHGDGPARPVLIKADSDLSSSSRQAKSASNNFKGGPGKNAVDTGSIKLVMAGTGCENAEKVEQVLEQMDGDVDAAIEYLVAEQGMEEFSEEISSPSCQPETSYGDGANGNSKQSKEEIANETIKQDPSSDNFKRPHKDSNSQPDGKKISRNKACPCGSKKKYKSCCGSVAGRSNITIQAVESRKSRKDKRQGKKGVSANSPPSVGPDGGPPDVGALCI</sequence>
<dbReference type="Proteomes" id="UP000197138">
    <property type="component" value="Unassembled WGS sequence"/>
</dbReference>
<dbReference type="AlphaFoldDB" id="A0A218W1U3"/>
<dbReference type="InterPro" id="IPR038765">
    <property type="entry name" value="Papain-like_cys_pep_sf"/>
</dbReference>
<feature type="compositionally biased region" description="Basic and acidic residues" evidence="2">
    <location>
        <begin position="327"/>
        <end position="343"/>
    </location>
</feature>
<evidence type="ECO:0000313" key="6">
    <source>
        <dbReference type="Proteomes" id="UP000515151"/>
    </source>
</evidence>
<dbReference type="Proteomes" id="UP000515151">
    <property type="component" value="Chromosome 3"/>
</dbReference>
<dbReference type="InterPro" id="IPR004027">
    <property type="entry name" value="SEC_C_motif"/>
</dbReference>
<dbReference type="SUPFAM" id="SSF103642">
    <property type="entry name" value="Sec-C motif"/>
    <property type="match status" value="1"/>
</dbReference>
<proteinExistence type="inferred from homology"/>
<dbReference type="PANTHER" id="PTHR12419">
    <property type="entry name" value="OTU DOMAIN CONTAINING PROTEIN"/>
    <property type="match status" value="1"/>
</dbReference>
<dbReference type="Pfam" id="PF02338">
    <property type="entry name" value="OTU"/>
    <property type="match status" value="1"/>
</dbReference>
<feature type="region of interest" description="Disordered" evidence="2">
    <location>
        <begin position="1"/>
        <end position="57"/>
    </location>
</feature>
<accession>A0A218W1U3</accession>
<dbReference type="Gene3D" id="3.90.70.80">
    <property type="match status" value="1"/>
</dbReference>
<feature type="domain" description="OTU" evidence="3">
    <location>
        <begin position="71"/>
        <end position="195"/>
    </location>
</feature>
<evidence type="ECO:0000313" key="7">
    <source>
        <dbReference type="RefSeq" id="XP_031386809.1"/>
    </source>
</evidence>
<dbReference type="GO" id="GO:0004843">
    <property type="term" value="F:cysteine-type deubiquitinase activity"/>
    <property type="evidence" value="ECO:0007669"/>
    <property type="project" value="TreeGrafter"/>
</dbReference>
<dbReference type="InterPro" id="IPR050704">
    <property type="entry name" value="Peptidase_C85-like"/>
</dbReference>
<dbReference type="GeneID" id="116200193"/>
<feature type="region of interest" description="Disordered" evidence="2">
    <location>
        <begin position="283"/>
        <end position="360"/>
    </location>
</feature>
<reference evidence="5" key="1">
    <citation type="journal article" date="2017" name="Plant J.">
        <title>The pomegranate (Punica granatum L.) genome and the genomics of punicalagin biosynthesis.</title>
        <authorList>
            <person name="Qin G."/>
            <person name="Xu C."/>
            <person name="Ming R."/>
            <person name="Tang H."/>
            <person name="Guyot R."/>
            <person name="Kramer E.M."/>
            <person name="Hu Y."/>
            <person name="Yi X."/>
            <person name="Qi Y."/>
            <person name="Xu X."/>
            <person name="Gao Z."/>
            <person name="Pan H."/>
            <person name="Jian J."/>
            <person name="Tian Y."/>
            <person name="Yue Z."/>
            <person name="Xu Y."/>
        </authorList>
    </citation>
    <scope>NUCLEOTIDE SEQUENCE [LARGE SCALE GENOMIC DNA]</scope>
    <source>
        <strain evidence="5">cv. Dabenzi</strain>
    </source>
</reference>
<name>A0A218W1U3_PUNGR</name>
<feature type="region of interest" description="Disordered" evidence="2">
    <location>
        <begin position="195"/>
        <end position="236"/>
    </location>
</feature>
<dbReference type="Gene3D" id="3.10.450.50">
    <property type="match status" value="1"/>
</dbReference>
<evidence type="ECO:0000256" key="2">
    <source>
        <dbReference type="SAM" id="MobiDB-lite"/>
    </source>
</evidence>
<feature type="compositionally biased region" description="Basic residues" evidence="2">
    <location>
        <begin position="380"/>
        <end position="389"/>
    </location>
</feature>
<gene>
    <name evidence="7" type="primary">LOC116200193</name>
    <name evidence="4" type="ORF">CDL15_Pgr013497</name>
</gene>